<dbReference type="Gene3D" id="2.40.10.270">
    <property type="entry name" value="Bacteriophage SPP1 head-tail adaptor protein"/>
    <property type="match status" value="1"/>
</dbReference>
<accession>A0A7X1Y2L8</accession>
<comment type="caution">
    <text evidence="1">The sequence shown here is derived from an EMBL/GenBank/DDBJ whole genome shotgun (WGS) entry which is preliminary data.</text>
</comment>
<gene>
    <name evidence="1" type="ORF">GHO29_16570</name>
</gene>
<sequence>MRAGPLRHLCLLRGLTQTTDELNQPIKGWADLGKVWAEIKAPSGRMYEAASQMQAEVSAEINIRYRRDVVAGQHLIHDGITYEIIAPLPTNQRDMLKLMCKTVTPNE</sequence>
<dbReference type="EMBL" id="WIVW01000024">
    <property type="protein sequence ID" value="MQU28093.1"/>
    <property type="molecule type" value="Genomic_DNA"/>
</dbReference>
<reference evidence="1 2" key="1">
    <citation type="submission" date="2019-10" db="EMBL/GenBank/DDBJ databases">
        <title>Evaluation of single-gene subtyping targets for Pseudomonas.</title>
        <authorList>
            <person name="Reichler S.J."/>
            <person name="Orsi R.H."/>
            <person name="Wiedmann M."/>
            <person name="Martin N.H."/>
            <person name="Murphy S.I."/>
        </authorList>
    </citation>
    <scope>NUCLEOTIDE SEQUENCE [LARGE SCALE GENOMIC DNA]</scope>
    <source>
        <strain evidence="1 2">FSL R10-1984</strain>
    </source>
</reference>
<dbReference type="NCBIfam" id="TIGR01563">
    <property type="entry name" value="gp16_SPP1"/>
    <property type="match status" value="1"/>
</dbReference>
<dbReference type="RefSeq" id="WP_153380561.1">
    <property type="nucleotide sequence ID" value="NZ_WIVW01000024.1"/>
</dbReference>
<dbReference type="Proteomes" id="UP000437970">
    <property type="component" value="Unassembled WGS sequence"/>
</dbReference>
<dbReference type="Pfam" id="PF05521">
    <property type="entry name" value="Phage_HCP"/>
    <property type="match status" value="1"/>
</dbReference>
<dbReference type="InterPro" id="IPR038666">
    <property type="entry name" value="SSP1_head-tail_sf"/>
</dbReference>
<name>A0A7X1Y2L8_9PSED</name>
<proteinExistence type="predicted"/>
<evidence type="ECO:0000313" key="2">
    <source>
        <dbReference type="Proteomes" id="UP000437970"/>
    </source>
</evidence>
<organism evidence="1 2">
    <name type="scientific">Pseudomonas helleri</name>
    <dbReference type="NCBI Taxonomy" id="1608996"/>
    <lineage>
        <taxon>Bacteria</taxon>
        <taxon>Pseudomonadati</taxon>
        <taxon>Pseudomonadota</taxon>
        <taxon>Gammaproteobacteria</taxon>
        <taxon>Pseudomonadales</taxon>
        <taxon>Pseudomonadaceae</taxon>
        <taxon>Pseudomonas</taxon>
    </lineage>
</organism>
<dbReference type="InterPro" id="IPR008767">
    <property type="entry name" value="Phage_SPP1_head-tail_adaptor"/>
</dbReference>
<protein>
    <submittedName>
        <fullName evidence="1">Phage head closure protein</fullName>
    </submittedName>
</protein>
<dbReference type="AlphaFoldDB" id="A0A7X1Y2L8"/>
<evidence type="ECO:0000313" key="1">
    <source>
        <dbReference type="EMBL" id="MQU28093.1"/>
    </source>
</evidence>